<evidence type="ECO:0008006" key="6">
    <source>
        <dbReference type="Google" id="ProtNLM"/>
    </source>
</evidence>
<dbReference type="InterPro" id="IPR000873">
    <property type="entry name" value="AMP-dep_synth/lig_dom"/>
</dbReference>
<name>A0A160FMM5_9BURK</name>
<keyword evidence="5" id="KW-1185">Reference proteome</keyword>
<evidence type="ECO:0000313" key="5">
    <source>
        <dbReference type="Proteomes" id="UP000076852"/>
    </source>
</evidence>
<accession>A0A160FMM5</accession>
<dbReference type="GO" id="GO:0044550">
    <property type="term" value="P:secondary metabolite biosynthetic process"/>
    <property type="evidence" value="ECO:0007669"/>
    <property type="project" value="TreeGrafter"/>
</dbReference>
<dbReference type="InterPro" id="IPR025110">
    <property type="entry name" value="AMP-bd_C"/>
</dbReference>
<evidence type="ECO:0000256" key="1">
    <source>
        <dbReference type="ARBA" id="ARBA00022598"/>
    </source>
</evidence>
<reference evidence="4 5" key="1">
    <citation type="journal article" date="2016" name="Gene">
        <title>PacBio SMRT assembly of a complex multi-replicon genome reveals chlorocatechol degradative operon in a region of genome plasticity.</title>
        <authorList>
            <person name="Ricker N."/>
            <person name="Shen S.Y."/>
            <person name="Goordial J."/>
            <person name="Jin S."/>
            <person name="Fulthorpe R.R."/>
        </authorList>
    </citation>
    <scope>NUCLEOTIDE SEQUENCE [LARGE SCALE GENOMIC DNA]</scope>
    <source>
        <strain evidence="4 5">OLGA172</strain>
    </source>
</reference>
<dbReference type="GO" id="GO:0016878">
    <property type="term" value="F:acid-thiol ligase activity"/>
    <property type="evidence" value="ECO:0007669"/>
    <property type="project" value="TreeGrafter"/>
</dbReference>
<dbReference type="SUPFAM" id="SSF56801">
    <property type="entry name" value="Acetyl-CoA synthetase-like"/>
    <property type="match status" value="1"/>
</dbReference>
<dbReference type="Gene3D" id="3.30.300.30">
    <property type="match status" value="1"/>
</dbReference>
<dbReference type="PANTHER" id="PTHR43352:SF1">
    <property type="entry name" value="ANTHRANILATE--COA LIGASE"/>
    <property type="match status" value="1"/>
</dbReference>
<dbReference type="PANTHER" id="PTHR43352">
    <property type="entry name" value="ACETYL-COA SYNTHETASE"/>
    <property type="match status" value="1"/>
</dbReference>
<dbReference type="InterPro" id="IPR042099">
    <property type="entry name" value="ANL_N_sf"/>
</dbReference>
<dbReference type="STRING" id="1804984.AYM40_17215"/>
<evidence type="ECO:0000313" key="4">
    <source>
        <dbReference type="EMBL" id="ANB73909.1"/>
    </source>
</evidence>
<evidence type="ECO:0000259" key="3">
    <source>
        <dbReference type="Pfam" id="PF13193"/>
    </source>
</evidence>
<keyword evidence="1" id="KW-0436">Ligase</keyword>
<dbReference type="Proteomes" id="UP000076852">
    <property type="component" value="Chromosome 1"/>
</dbReference>
<dbReference type="Pfam" id="PF00501">
    <property type="entry name" value="AMP-binding"/>
    <property type="match status" value="1"/>
</dbReference>
<sequence length="543" mass="59178">MKVAYFDTNKETVMVLPLLQRAGCVESLVDRHVRAGRGERTALIECSSEGRRSLSYAQLAAATIRLAGELDVELGGCRAQQRIAIVGSSTLETLCIWLAAMRAGHLPFLVHPDLGDDAYDLLFSDFDPARVFRDRTARVRHGLDLRPVDEAGLERREVAAACMAIRREPGADTDTGPDLRAAFCLASSGSTGRPKICVHSHHAVASFERHVTGPMWRLRDDDIVLGTSGPYFSFGLQGIHPALSIGATSVLLPGWQSHDEFLAAIEAERVSVFLAVPTLYHLLMARAKRPFRLDSLRLCLAAGERLPAVVRERWEAFSRAPMLDSIGTTETFLPYLSEVAGVASGLREVAAFGYEWTAAGGDPDTGAYGSAGALDDASVLRVTGDALMLGCFRPGESAAYQPQGPTFDPGDLFARAGDGWRFLSRRSERTKVAGHWVSPQDLEEFLLADPRVVKAAALPVETPEGLVRLRAFIVLDVPEYCAAHIVDDMIRRIQRELKPGALRPDRIEVVRDLQSTPSGKLRREALHVAPQNGTGCVLSGPRR</sequence>
<dbReference type="InterPro" id="IPR045851">
    <property type="entry name" value="AMP-bd_C_sf"/>
</dbReference>
<dbReference type="AlphaFoldDB" id="A0A160FMM5"/>
<evidence type="ECO:0000259" key="2">
    <source>
        <dbReference type="Pfam" id="PF00501"/>
    </source>
</evidence>
<organism evidence="4 5">
    <name type="scientific">Paraburkholderia phytofirmans OLGA172</name>
    <dbReference type="NCBI Taxonomy" id="1417228"/>
    <lineage>
        <taxon>Bacteria</taxon>
        <taxon>Pseudomonadati</taxon>
        <taxon>Pseudomonadota</taxon>
        <taxon>Betaproteobacteria</taxon>
        <taxon>Burkholderiales</taxon>
        <taxon>Burkholderiaceae</taxon>
        <taxon>Paraburkholderia</taxon>
    </lineage>
</organism>
<protein>
    <recommendedName>
        <fullName evidence="6">Benzoate-CoA ligase family protein</fullName>
    </recommendedName>
</protein>
<dbReference type="KEGG" id="buz:AYM40_17215"/>
<proteinExistence type="predicted"/>
<feature type="domain" description="AMP-binding enzyme C-terminal" evidence="3">
    <location>
        <begin position="442"/>
        <end position="520"/>
    </location>
</feature>
<gene>
    <name evidence="4" type="ORF">AYM40_17215</name>
</gene>
<dbReference type="Pfam" id="PF13193">
    <property type="entry name" value="AMP-binding_C"/>
    <property type="match status" value="1"/>
</dbReference>
<dbReference type="Gene3D" id="3.40.50.12780">
    <property type="entry name" value="N-terminal domain of ligase-like"/>
    <property type="match status" value="1"/>
</dbReference>
<dbReference type="EMBL" id="CP014578">
    <property type="protein sequence ID" value="ANB73909.1"/>
    <property type="molecule type" value="Genomic_DNA"/>
</dbReference>
<feature type="domain" description="AMP-dependent synthetase/ligase" evidence="2">
    <location>
        <begin position="35"/>
        <end position="333"/>
    </location>
</feature>